<evidence type="ECO:0000259" key="1">
    <source>
        <dbReference type="PROSITE" id="PS51186"/>
    </source>
</evidence>
<sequence length="157" mass="17834">MMNIRKADINDMPALRDLYQGTIRTVNSKDYTPEQVAAWAARGDRLSSLEKRIHTQHFYVAETPDKVITGFASLEDDGEFDMMFVHKDFQRQGVATLLTETIIRKAEALQLPSLTAFVSITAKPFFERMGFRVVRAQTVDVDGVLLNNYEMTKNLAT</sequence>
<dbReference type="InterPro" id="IPR052564">
    <property type="entry name" value="N-acetyltrans/Recomb-assoc"/>
</dbReference>
<gene>
    <name evidence="2" type="ORF">SAMN04488128_1011629</name>
</gene>
<dbReference type="OrthoDB" id="424368at2"/>
<dbReference type="SUPFAM" id="SSF55729">
    <property type="entry name" value="Acyl-CoA N-acyltransferases (Nat)"/>
    <property type="match status" value="1"/>
</dbReference>
<dbReference type="InterPro" id="IPR016181">
    <property type="entry name" value="Acyl_CoA_acyltransferase"/>
</dbReference>
<dbReference type="Pfam" id="PF13673">
    <property type="entry name" value="Acetyltransf_10"/>
    <property type="match status" value="1"/>
</dbReference>
<dbReference type="EMBL" id="FUWZ01000001">
    <property type="protein sequence ID" value="SJZ79642.1"/>
    <property type="molecule type" value="Genomic_DNA"/>
</dbReference>
<dbReference type="PANTHER" id="PTHR43451:SF1">
    <property type="entry name" value="ACETYLTRANSFERASE"/>
    <property type="match status" value="1"/>
</dbReference>
<dbReference type="GO" id="GO:0016747">
    <property type="term" value="F:acyltransferase activity, transferring groups other than amino-acyl groups"/>
    <property type="evidence" value="ECO:0007669"/>
    <property type="project" value="InterPro"/>
</dbReference>
<keyword evidence="2" id="KW-0808">Transferase</keyword>
<protein>
    <submittedName>
        <fullName evidence="2">Putative acetyltransferase</fullName>
    </submittedName>
</protein>
<feature type="domain" description="N-acetyltransferase" evidence="1">
    <location>
        <begin position="2"/>
        <end position="156"/>
    </location>
</feature>
<reference evidence="3" key="1">
    <citation type="submission" date="2017-02" db="EMBL/GenBank/DDBJ databases">
        <authorList>
            <person name="Varghese N."/>
            <person name="Submissions S."/>
        </authorList>
    </citation>
    <scope>NUCLEOTIDE SEQUENCE [LARGE SCALE GENOMIC DNA]</scope>
    <source>
        <strain evidence="3">DSM 22224</strain>
    </source>
</reference>
<dbReference type="RefSeq" id="WP_078668219.1">
    <property type="nucleotide sequence ID" value="NZ_FUWZ01000001.1"/>
</dbReference>
<dbReference type="STRING" id="634771.SAMN04488128_1011629"/>
<dbReference type="CDD" id="cd04301">
    <property type="entry name" value="NAT_SF"/>
    <property type="match status" value="1"/>
</dbReference>
<dbReference type="PANTHER" id="PTHR43451">
    <property type="entry name" value="ACETYLTRANSFERASE (GNAT) FAMILY PROTEIN"/>
    <property type="match status" value="1"/>
</dbReference>
<evidence type="ECO:0000313" key="3">
    <source>
        <dbReference type="Proteomes" id="UP000190367"/>
    </source>
</evidence>
<dbReference type="AlphaFoldDB" id="A0A1T4NK59"/>
<evidence type="ECO:0000313" key="2">
    <source>
        <dbReference type="EMBL" id="SJZ79642.1"/>
    </source>
</evidence>
<proteinExistence type="predicted"/>
<organism evidence="2 3">
    <name type="scientific">Chitinophaga eiseniae</name>
    <dbReference type="NCBI Taxonomy" id="634771"/>
    <lineage>
        <taxon>Bacteria</taxon>
        <taxon>Pseudomonadati</taxon>
        <taxon>Bacteroidota</taxon>
        <taxon>Chitinophagia</taxon>
        <taxon>Chitinophagales</taxon>
        <taxon>Chitinophagaceae</taxon>
        <taxon>Chitinophaga</taxon>
    </lineage>
</organism>
<dbReference type="InterPro" id="IPR000182">
    <property type="entry name" value="GNAT_dom"/>
</dbReference>
<dbReference type="PROSITE" id="PS51186">
    <property type="entry name" value="GNAT"/>
    <property type="match status" value="1"/>
</dbReference>
<dbReference type="Gene3D" id="3.40.630.30">
    <property type="match status" value="1"/>
</dbReference>
<dbReference type="Proteomes" id="UP000190367">
    <property type="component" value="Unassembled WGS sequence"/>
</dbReference>
<keyword evidence="3" id="KW-1185">Reference proteome</keyword>
<accession>A0A1T4NK59</accession>
<name>A0A1T4NK59_9BACT</name>